<protein>
    <submittedName>
        <fullName evidence="2">Uncharacterized protein</fullName>
    </submittedName>
</protein>
<feature type="non-terminal residue" evidence="2">
    <location>
        <position position="1"/>
    </location>
</feature>
<feature type="non-terminal residue" evidence="2">
    <location>
        <position position="202"/>
    </location>
</feature>
<reference evidence="2" key="1">
    <citation type="submission" date="2023-03" db="EMBL/GenBank/DDBJ databases">
        <title>Massive genome expansion in bonnet fungi (Mycena s.s.) driven by repeated elements and novel gene families across ecological guilds.</title>
        <authorList>
            <consortium name="Lawrence Berkeley National Laboratory"/>
            <person name="Harder C.B."/>
            <person name="Miyauchi S."/>
            <person name="Viragh M."/>
            <person name="Kuo A."/>
            <person name="Thoen E."/>
            <person name="Andreopoulos B."/>
            <person name="Lu D."/>
            <person name="Skrede I."/>
            <person name="Drula E."/>
            <person name="Henrissat B."/>
            <person name="Morin E."/>
            <person name="Kohler A."/>
            <person name="Barry K."/>
            <person name="LaButti K."/>
            <person name="Morin E."/>
            <person name="Salamov A."/>
            <person name="Lipzen A."/>
            <person name="Mereny Z."/>
            <person name="Hegedus B."/>
            <person name="Baldrian P."/>
            <person name="Stursova M."/>
            <person name="Weitz H."/>
            <person name="Taylor A."/>
            <person name="Grigoriev I.V."/>
            <person name="Nagy L.G."/>
            <person name="Martin F."/>
            <person name="Kauserud H."/>
        </authorList>
    </citation>
    <scope>NUCLEOTIDE SEQUENCE</scope>
    <source>
        <strain evidence="2">CBHHK182m</strain>
    </source>
</reference>
<proteinExistence type="predicted"/>
<evidence type="ECO:0000313" key="3">
    <source>
        <dbReference type="Proteomes" id="UP001215598"/>
    </source>
</evidence>
<dbReference type="AlphaFoldDB" id="A0AAD7I6A9"/>
<comment type="caution">
    <text evidence="2">The sequence shown here is derived from an EMBL/GenBank/DDBJ whole genome shotgun (WGS) entry which is preliminary data.</text>
</comment>
<accession>A0AAD7I6A9</accession>
<name>A0AAD7I6A9_9AGAR</name>
<evidence type="ECO:0000256" key="1">
    <source>
        <dbReference type="SAM" id="MobiDB-lite"/>
    </source>
</evidence>
<dbReference type="Proteomes" id="UP001215598">
    <property type="component" value="Unassembled WGS sequence"/>
</dbReference>
<sequence length="202" mass="21651">KLHAEGVDSEQGQARADALPARLNHPEMEDANASKGVHGTRSRRIQEGRKGQEAAPHTQRRRGVVRARACCLGYSSGSADAHPLPRPPPTLPPKPPKAGTRDRPAPAELERTLSYPLHQERSACLASRAVVNARVSTRHKRTMVPFDSELEPPPPPAAQARPSQLGVDGSPDVRATCSAHHGHRASKPLRLGASTHTQPAAL</sequence>
<keyword evidence="3" id="KW-1185">Reference proteome</keyword>
<feature type="compositionally biased region" description="Pro residues" evidence="1">
    <location>
        <begin position="84"/>
        <end position="96"/>
    </location>
</feature>
<gene>
    <name evidence="2" type="ORF">B0H16DRAFT_1574345</name>
</gene>
<dbReference type="EMBL" id="JARKIB010000123">
    <property type="protein sequence ID" value="KAJ7736084.1"/>
    <property type="molecule type" value="Genomic_DNA"/>
</dbReference>
<feature type="region of interest" description="Disordered" evidence="1">
    <location>
        <begin position="143"/>
        <end position="202"/>
    </location>
</feature>
<feature type="compositionally biased region" description="Basic and acidic residues" evidence="1">
    <location>
        <begin position="99"/>
        <end position="108"/>
    </location>
</feature>
<organism evidence="2 3">
    <name type="scientific">Mycena metata</name>
    <dbReference type="NCBI Taxonomy" id="1033252"/>
    <lineage>
        <taxon>Eukaryota</taxon>
        <taxon>Fungi</taxon>
        <taxon>Dikarya</taxon>
        <taxon>Basidiomycota</taxon>
        <taxon>Agaricomycotina</taxon>
        <taxon>Agaricomycetes</taxon>
        <taxon>Agaricomycetidae</taxon>
        <taxon>Agaricales</taxon>
        <taxon>Marasmiineae</taxon>
        <taxon>Mycenaceae</taxon>
        <taxon>Mycena</taxon>
    </lineage>
</organism>
<evidence type="ECO:0000313" key="2">
    <source>
        <dbReference type="EMBL" id="KAJ7736084.1"/>
    </source>
</evidence>
<feature type="region of interest" description="Disordered" evidence="1">
    <location>
        <begin position="1"/>
        <end position="108"/>
    </location>
</feature>